<dbReference type="InterPro" id="IPR013148">
    <property type="entry name" value="Glyco_hydro_32_N"/>
</dbReference>
<dbReference type="GO" id="GO:0004564">
    <property type="term" value="F:beta-fructofuranosidase activity"/>
    <property type="evidence" value="ECO:0007669"/>
    <property type="project" value="UniProtKB-EC"/>
</dbReference>
<gene>
    <name evidence="6" type="ORF">AAP_02513</name>
</gene>
<keyword evidence="4" id="KW-0326">Glycosidase</keyword>
<dbReference type="CDD" id="cd08995">
    <property type="entry name" value="GH32_EcAec43-like"/>
    <property type="match status" value="1"/>
</dbReference>
<comment type="similarity">
    <text evidence="1">Belongs to the glycosyl hydrolase 32 family.</text>
</comment>
<dbReference type="SMART" id="SM00640">
    <property type="entry name" value="Glyco_32"/>
    <property type="match status" value="1"/>
</dbReference>
<dbReference type="PANTHER" id="PTHR43101:SF1">
    <property type="entry name" value="BETA-FRUCTOSIDASE"/>
    <property type="match status" value="1"/>
</dbReference>
<dbReference type="InterPro" id="IPR023296">
    <property type="entry name" value="Glyco_hydro_beta-prop_sf"/>
</dbReference>
<dbReference type="EMBL" id="AZGZ01000009">
    <property type="protein sequence ID" value="KZZ93047.1"/>
    <property type="molecule type" value="Genomic_DNA"/>
</dbReference>
<dbReference type="OrthoDB" id="4194787at2759"/>
<keyword evidence="7" id="KW-1185">Reference proteome</keyword>
<dbReference type="PANTHER" id="PTHR43101">
    <property type="entry name" value="BETA-FRUCTOSIDASE"/>
    <property type="match status" value="1"/>
</dbReference>
<evidence type="ECO:0000259" key="5">
    <source>
        <dbReference type="Pfam" id="PF00251"/>
    </source>
</evidence>
<dbReference type="Gene3D" id="2.115.10.20">
    <property type="entry name" value="Glycosyl hydrolase domain, family 43"/>
    <property type="match status" value="1"/>
</dbReference>
<dbReference type="InterPro" id="IPR001362">
    <property type="entry name" value="Glyco_hydro_32"/>
</dbReference>
<dbReference type="EC" id="3.2.1.26" evidence="2"/>
<sequence length="513" mass="58483">MAATPIPLKDFRRPSSRQGAADAIPILVDDTYHLFFLTTPPDTIHHPERLRSSWTHLRSTDLVHWTRDADFALVPGDNKTDHDADGIWTGSAIIGPDGNMHIFYTGYNLSQDGKQVIIHAKSNDKHGAVFKKEKTPITFSAATKENLKTFEDIDFRDPYVLWNEDENKYWMLVGTRLAHGPSWNRGCLALATSTDLETWDLEKDPLYAPNDMHCPECPELFKMPNEKWYLAYSRFHAPDAGTVYRVADSPRGPFRKPAHTGNRHDARRWYAAKSCPKADDPAKRIYFGWIGDRNEGDRKWMWGGDMAFPREVTADAEGALRIGPCIEVLKEAFETDPAVHEPTNYLEAIGKINTEWLEQPSYVPEGQLITFRVDPSLATSSFGMLFRTDSDYAGYWLKFSPHSSIGRTVYYTLALSINPVPLDDFWADQYKLYLHREVDGSDLVRHDHVGIKDYDEIRILLLDETVEVFAGGRVLTYRFAKDGRKDNKTAPLGLFVDDGEVSFHDFKVFLGRQ</sequence>
<organism evidence="6 7">
    <name type="scientific">Ascosphaera apis ARSEF 7405</name>
    <dbReference type="NCBI Taxonomy" id="392613"/>
    <lineage>
        <taxon>Eukaryota</taxon>
        <taxon>Fungi</taxon>
        <taxon>Dikarya</taxon>
        <taxon>Ascomycota</taxon>
        <taxon>Pezizomycotina</taxon>
        <taxon>Eurotiomycetes</taxon>
        <taxon>Eurotiomycetidae</taxon>
        <taxon>Onygenales</taxon>
        <taxon>Ascosphaeraceae</taxon>
        <taxon>Ascosphaera</taxon>
    </lineage>
</organism>
<feature type="domain" description="Glycosyl hydrolase family 32 N-terminal" evidence="5">
    <location>
        <begin position="25"/>
        <end position="318"/>
    </location>
</feature>
<evidence type="ECO:0000256" key="2">
    <source>
        <dbReference type="ARBA" id="ARBA00012758"/>
    </source>
</evidence>
<dbReference type="Proteomes" id="UP000242877">
    <property type="component" value="Unassembled WGS sequence"/>
</dbReference>
<keyword evidence="3 6" id="KW-0378">Hydrolase</keyword>
<evidence type="ECO:0000313" key="7">
    <source>
        <dbReference type="Proteomes" id="UP000242877"/>
    </source>
</evidence>
<dbReference type="InterPro" id="IPR051214">
    <property type="entry name" value="GH32_Enzymes"/>
</dbReference>
<dbReference type="AlphaFoldDB" id="A0A167ZSP3"/>
<dbReference type="GO" id="GO:0005975">
    <property type="term" value="P:carbohydrate metabolic process"/>
    <property type="evidence" value="ECO:0007669"/>
    <property type="project" value="InterPro"/>
</dbReference>
<dbReference type="SUPFAM" id="SSF75005">
    <property type="entry name" value="Arabinanase/levansucrase/invertase"/>
    <property type="match status" value="1"/>
</dbReference>
<proteinExistence type="inferred from homology"/>
<evidence type="ECO:0000256" key="1">
    <source>
        <dbReference type="ARBA" id="ARBA00009902"/>
    </source>
</evidence>
<evidence type="ECO:0000256" key="4">
    <source>
        <dbReference type="ARBA" id="ARBA00023295"/>
    </source>
</evidence>
<dbReference type="VEuPathDB" id="FungiDB:AAP_02513"/>
<dbReference type="Pfam" id="PF00251">
    <property type="entry name" value="Glyco_hydro_32N"/>
    <property type="match status" value="1"/>
</dbReference>
<evidence type="ECO:0000256" key="3">
    <source>
        <dbReference type="ARBA" id="ARBA00022801"/>
    </source>
</evidence>
<reference evidence="6 7" key="1">
    <citation type="journal article" date="2016" name="Genome Biol. Evol.">
        <title>Divergent and convergent evolution of fungal pathogenicity.</title>
        <authorList>
            <person name="Shang Y."/>
            <person name="Xiao G."/>
            <person name="Zheng P."/>
            <person name="Cen K."/>
            <person name="Zhan S."/>
            <person name="Wang C."/>
        </authorList>
    </citation>
    <scope>NUCLEOTIDE SEQUENCE [LARGE SCALE GENOMIC DNA]</scope>
    <source>
        <strain evidence="6 7">ARSEF 7405</strain>
    </source>
</reference>
<name>A0A167ZSP3_9EURO</name>
<comment type="caution">
    <text evidence="6">The sequence shown here is derived from an EMBL/GenBank/DDBJ whole genome shotgun (WGS) entry which is preliminary data.</text>
</comment>
<protein>
    <recommendedName>
        <fullName evidence="2">beta-fructofuranosidase</fullName>
        <ecNumber evidence="2">3.2.1.26</ecNumber>
    </recommendedName>
</protein>
<evidence type="ECO:0000313" key="6">
    <source>
        <dbReference type="EMBL" id="KZZ93047.1"/>
    </source>
</evidence>
<accession>A0A167ZSP3</accession>